<name>A0A8J2PXR8_9HEXA</name>
<dbReference type="AlphaFoldDB" id="A0A8J2PXR8"/>
<reference evidence="1" key="1">
    <citation type="submission" date="2021-06" db="EMBL/GenBank/DDBJ databases">
        <authorList>
            <person name="Hodson N. C."/>
            <person name="Mongue J. A."/>
            <person name="Jaron S. K."/>
        </authorList>
    </citation>
    <scope>NUCLEOTIDE SEQUENCE</scope>
</reference>
<comment type="caution">
    <text evidence="1">The sequence shown here is derived from an EMBL/GenBank/DDBJ whole genome shotgun (WGS) entry which is preliminary data.</text>
</comment>
<sequence>MLSFPVRLYCFSLHISRWAAPRGKAKRKTLLFKSHDIGISSNTLTIYRSTIPRIELFQSDIVNKITGIWSNVPKAKTLRDLAVFCGIPVLRKKIMDICELRT</sequence>
<dbReference type="Proteomes" id="UP000708208">
    <property type="component" value="Unassembled WGS sequence"/>
</dbReference>
<dbReference type="EMBL" id="CAJVCH010563779">
    <property type="protein sequence ID" value="CAG7832167.1"/>
    <property type="molecule type" value="Genomic_DNA"/>
</dbReference>
<gene>
    <name evidence="1" type="ORF">AFUS01_LOCUS41868</name>
</gene>
<accession>A0A8J2PXR8</accession>
<proteinExistence type="predicted"/>
<keyword evidence="2" id="KW-1185">Reference proteome</keyword>
<protein>
    <submittedName>
        <fullName evidence="1">Uncharacterized protein</fullName>
    </submittedName>
</protein>
<evidence type="ECO:0000313" key="2">
    <source>
        <dbReference type="Proteomes" id="UP000708208"/>
    </source>
</evidence>
<organism evidence="1 2">
    <name type="scientific">Allacma fusca</name>
    <dbReference type="NCBI Taxonomy" id="39272"/>
    <lineage>
        <taxon>Eukaryota</taxon>
        <taxon>Metazoa</taxon>
        <taxon>Ecdysozoa</taxon>
        <taxon>Arthropoda</taxon>
        <taxon>Hexapoda</taxon>
        <taxon>Collembola</taxon>
        <taxon>Symphypleona</taxon>
        <taxon>Sminthuridae</taxon>
        <taxon>Allacma</taxon>
    </lineage>
</organism>
<evidence type="ECO:0000313" key="1">
    <source>
        <dbReference type="EMBL" id="CAG7832167.1"/>
    </source>
</evidence>